<evidence type="ECO:0000313" key="1">
    <source>
        <dbReference type="EMBL" id="MDQ0199852.1"/>
    </source>
</evidence>
<sequence>MAEQSKRKGKRTVGSRLFLENENNKMELGKSLTDLFKHLCEAKSLWFYDRGL</sequence>
<keyword evidence="2" id="KW-1185">Reference proteome</keyword>
<protein>
    <submittedName>
        <fullName evidence="1">Uncharacterized protein</fullName>
    </submittedName>
</protein>
<evidence type="ECO:0000313" key="2">
    <source>
        <dbReference type="Proteomes" id="UP001224122"/>
    </source>
</evidence>
<reference evidence="1 2" key="1">
    <citation type="submission" date="2023-07" db="EMBL/GenBank/DDBJ databases">
        <title>Genomic Encyclopedia of Type Strains, Phase IV (KMG-IV): sequencing the most valuable type-strain genomes for metagenomic binning, comparative biology and taxonomic classification.</title>
        <authorList>
            <person name="Goeker M."/>
        </authorList>
    </citation>
    <scope>NUCLEOTIDE SEQUENCE [LARGE SCALE GENOMIC DNA]</scope>
    <source>
        <strain evidence="1 2">DSM 27594</strain>
    </source>
</reference>
<organism evidence="1 2">
    <name type="scientific">Neobacillus ginsengisoli</name>
    <dbReference type="NCBI Taxonomy" id="904295"/>
    <lineage>
        <taxon>Bacteria</taxon>
        <taxon>Bacillati</taxon>
        <taxon>Bacillota</taxon>
        <taxon>Bacilli</taxon>
        <taxon>Bacillales</taxon>
        <taxon>Bacillaceae</taxon>
        <taxon>Neobacillus</taxon>
    </lineage>
</organism>
<dbReference type="EMBL" id="JAUSTW010000004">
    <property type="protein sequence ID" value="MDQ0199852.1"/>
    <property type="molecule type" value="Genomic_DNA"/>
</dbReference>
<comment type="caution">
    <text evidence="1">The sequence shown here is derived from an EMBL/GenBank/DDBJ whole genome shotgun (WGS) entry which is preliminary data.</text>
</comment>
<accession>A0ABT9XWA0</accession>
<gene>
    <name evidence="1" type="ORF">J2S10_003034</name>
</gene>
<proteinExistence type="predicted"/>
<name>A0ABT9XWA0_9BACI</name>
<dbReference type="Proteomes" id="UP001224122">
    <property type="component" value="Unassembled WGS sequence"/>
</dbReference>
<dbReference type="RefSeq" id="WP_307409142.1">
    <property type="nucleotide sequence ID" value="NZ_JAUSTW010000004.1"/>
</dbReference>